<keyword evidence="2" id="KW-1185">Reference proteome</keyword>
<dbReference type="STRING" id="947033.Lste_3191"/>
<dbReference type="RefSeq" id="WP_058512016.1">
    <property type="nucleotide sequence ID" value="NZ_LNYY01000021.1"/>
</dbReference>
<organism evidence="1 2">
    <name type="scientific">Legionella steelei</name>
    <dbReference type="NCBI Taxonomy" id="947033"/>
    <lineage>
        <taxon>Bacteria</taxon>
        <taxon>Pseudomonadati</taxon>
        <taxon>Pseudomonadota</taxon>
        <taxon>Gammaproteobacteria</taxon>
        <taxon>Legionellales</taxon>
        <taxon>Legionellaceae</taxon>
        <taxon>Legionella</taxon>
    </lineage>
</organism>
<dbReference type="Gene3D" id="1.10.287.130">
    <property type="match status" value="1"/>
</dbReference>
<proteinExistence type="predicted"/>
<dbReference type="Proteomes" id="UP000054926">
    <property type="component" value="Unassembled WGS sequence"/>
</dbReference>
<comment type="caution">
    <text evidence="1">The sequence shown here is derived from an EMBL/GenBank/DDBJ whole genome shotgun (WGS) entry which is preliminary data.</text>
</comment>
<protein>
    <submittedName>
        <fullName evidence="1">Uncharacterized protein</fullName>
    </submittedName>
</protein>
<dbReference type="AlphaFoldDB" id="A0A0W0ZD36"/>
<dbReference type="Gene3D" id="3.30.565.10">
    <property type="entry name" value="Histidine kinase-like ATPase, C-terminal domain"/>
    <property type="match status" value="1"/>
</dbReference>
<reference evidence="1 2" key="1">
    <citation type="submission" date="2015-11" db="EMBL/GenBank/DDBJ databases">
        <title>Genomic analysis of 38 Legionella species identifies large and diverse effector repertoires.</title>
        <authorList>
            <person name="Burstein D."/>
            <person name="Amaro F."/>
            <person name="Zusman T."/>
            <person name="Lifshitz Z."/>
            <person name="Cohen O."/>
            <person name="Gilbert J.A."/>
            <person name="Pupko T."/>
            <person name="Shuman H.A."/>
            <person name="Segal G."/>
        </authorList>
    </citation>
    <scope>NUCLEOTIDE SEQUENCE [LARGE SCALE GENOMIC DNA]</scope>
    <source>
        <strain evidence="1 2">IMVS3376</strain>
    </source>
</reference>
<evidence type="ECO:0000313" key="2">
    <source>
        <dbReference type="Proteomes" id="UP000054926"/>
    </source>
</evidence>
<accession>A0A0W0ZD36</accession>
<dbReference type="EMBL" id="LNYY01000021">
    <property type="protein sequence ID" value="KTD66985.1"/>
    <property type="molecule type" value="Genomic_DNA"/>
</dbReference>
<dbReference type="PATRIC" id="fig|947033.5.peg.3395"/>
<sequence>MTRLMHQENPQYIEKLIHELNQSMTAIKAYVGGCELRLEKKGLSAEQMLNALQKINQHVELLKNKIYSLQEPTTQKKLGERPTIFHDIITEIISLYSYEIEHNNIRLVVNFQDECPDFHIPQLQIKHILFRLLKQCITVVEKNKIHKATLEIQTDMDKNKAKIMIKSNFLIQEEEFEKELTYCRTLLDRESGTLFAELFANSISFQLIVFHQEYKGYAF</sequence>
<name>A0A0W0ZD36_9GAMM</name>
<evidence type="ECO:0000313" key="1">
    <source>
        <dbReference type="EMBL" id="KTD66985.1"/>
    </source>
</evidence>
<dbReference type="InterPro" id="IPR036890">
    <property type="entry name" value="HATPase_C_sf"/>
</dbReference>
<gene>
    <name evidence="1" type="ORF">Lste_3191</name>
</gene>